<dbReference type="EMBL" id="KF122687">
    <property type="protein sequence ID" value="AIA89984.1"/>
    <property type="molecule type" value="Genomic_DNA"/>
</dbReference>
<reference evidence="2" key="1">
    <citation type="journal article" date="2013" name="Environ. Microbiol.">
        <title>Seasonally variable intestinal metagenomes of the red palm weevil (Rhynchophorus ferrugineus).</title>
        <authorList>
            <person name="Jia S."/>
            <person name="Zhang X."/>
            <person name="Zhang G."/>
            <person name="Yin A."/>
            <person name="Zhang S."/>
            <person name="Li F."/>
            <person name="Wang L."/>
            <person name="Zhao D."/>
            <person name="Yun Q."/>
            <person name="Tala"/>
            <person name="Wang J."/>
            <person name="Sun G."/>
            <person name="Baabdullah M."/>
            <person name="Yu X."/>
            <person name="Hu S."/>
            <person name="Al-Mssallem I.S."/>
            <person name="Yu J."/>
        </authorList>
    </citation>
    <scope>NUCLEOTIDE SEQUENCE</scope>
</reference>
<feature type="region of interest" description="Disordered" evidence="1">
    <location>
        <begin position="1"/>
        <end position="177"/>
    </location>
</feature>
<feature type="non-terminal residue" evidence="2">
    <location>
        <position position="1"/>
    </location>
</feature>
<protein>
    <submittedName>
        <fullName evidence="2">CAZy families CBM48 protein</fullName>
    </submittedName>
</protein>
<feature type="compositionally biased region" description="Basic and acidic residues" evidence="1">
    <location>
        <begin position="148"/>
        <end position="177"/>
    </location>
</feature>
<feature type="compositionally biased region" description="Basic and acidic residues" evidence="1">
    <location>
        <begin position="8"/>
        <end position="20"/>
    </location>
</feature>
<organism evidence="2">
    <name type="scientific">uncultured Thermomonospora sp</name>
    <dbReference type="NCBI Taxonomy" id="671175"/>
    <lineage>
        <taxon>Bacteria</taxon>
        <taxon>Bacillati</taxon>
        <taxon>Actinomycetota</taxon>
        <taxon>Actinomycetes</taxon>
        <taxon>Streptosporangiales</taxon>
        <taxon>Thermomonosporaceae</taxon>
        <taxon>Thermomonospora</taxon>
        <taxon>environmental samples</taxon>
    </lineage>
</organism>
<feature type="compositionally biased region" description="Low complexity" evidence="1">
    <location>
        <begin position="42"/>
        <end position="54"/>
    </location>
</feature>
<accession>A0A060C442</accession>
<name>A0A060C442_9ACTN</name>
<sequence>GPPRLPHHRLDAAFSDDPRSHRPPGRRHPARPETTGRTRCVRGSVPPCSRSPSRTRPHEGHVLAAGRPPGRDRERGRQLQWMGAGRHPLAQAVERPDERQTAAARRVRAALPLPRGERLVVRRARRRPGRRRRERAAAPPDAGRPTCRRRDGRTPEGRETPQGIEEGHRQGRQGDRE</sequence>
<proteinExistence type="predicted"/>
<evidence type="ECO:0000256" key="1">
    <source>
        <dbReference type="SAM" id="MobiDB-lite"/>
    </source>
</evidence>
<dbReference type="AlphaFoldDB" id="A0A060C442"/>
<feature type="non-terminal residue" evidence="2">
    <location>
        <position position="177"/>
    </location>
</feature>
<feature type="compositionally biased region" description="Basic residues" evidence="1">
    <location>
        <begin position="121"/>
        <end position="134"/>
    </location>
</feature>
<evidence type="ECO:0000313" key="2">
    <source>
        <dbReference type="EMBL" id="AIA89984.1"/>
    </source>
</evidence>